<keyword evidence="3" id="KW-1185">Reference proteome</keyword>
<feature type="non-terminal residue" evidence="2">
    <location>
        <position position="1"/>
    </location>
</feature>
<reference evidence="2 3" key="1">
    <citation type="journal article" date="2024" name="ISME J.">
        <title>Tailless and filamentous prophages are predominant in marine Vibrio.</title>
        <authorList>
            <person name="Steensen K."/>
            <person name="Seneca J."/>
            <person name="Bartlau N."/>
            <person name="Yu X.A."/>
            <person name="Hussain F.A."/>
            <person name="Polz M.F."/>
        </authorList>
    </citation>
    <scope>NUCLEOTIDE SEQUENCE [LARGE SCALE GENOMIC DNA]</scope>
    <source>
        <strain evidence="2 3">10N.222.51.A1</strain>
    </source>
</reference>
<accession>A0ABV4NBE4</accession>
<evidence type="ECO:0000313" key="3">
    <source>
        <dbReference type="Proteomes" id="UP001570417"/>
    </source>
</evidence>
<gene>
    <name evidence="2" type="ORF">AB4566_09930</name>
</gene>
<feature type="region of interest" description="Disordered" evidence="1">
    <location>
        <begin position="1"/>
        <end position="33"/>
    </location>
</feature>
<evidence type="ECO:0000313" key="2">
    <source>
        <dbReference type="EMBL" id="MFA0568593.1"/>
    </source>
</evidence>
<evidence type="ECO:0008006" key="4">
    <source>
        <dbReference type="Google" id="ProtNLM"/>
    </source>
</evidence>
<organism evidence="2 3">
    <name type="scientific">Vibrio gallaecicus</name>
    <dbReference type="NCBI Taxonomy" id="552386"/>
    <lineage>
        <taxon>Bacteria</taxon>
        <taxon>Pseudomonadati</taxon>
        <taxon>Pseudomonadota</taxon>
        <taxon>Gammaproteobacteria</taxon>
        <taxon>Vibrionales</taxon>
        <taxon>Vibrionaceae</taxon>
        <taxon>Vibrio</taxon>
    </lineage>
</organism>
<sequence>SPESPEEPVSVSEVLEAGDLDLSGVSEENEDTVEDWLSEAIDDVESASDFEADFDFTPEIQGNEQFDEPEQTVEESLPEPEPE</sequence>
<feature type="non-terminal residue" evidence="2">
    <location>
        <position position="83"/>
    </location>
</feature>
<proteinExistence type="predicted"/>
<name>A0ABV4NBE4_9VIBR</name>
<evidence type="ECO:0000256" key="1">
    <source>
        <dbReference type="SAM" id="MobiDB-lite"/>
    </source>
</evidence>
<feature type="compositionally biased region" description="Acidic residues" evidence="1">
    <location>
        <begin position="65"/>
        <end position="83"/>
    </location>
</feature>
<feature type="region of interest" description="Disordered" evidence="1">
    <location>
        <begin position="59"/>
        <end position="83"/>
    </location>
</feature>
<protein>
    <recommendedName>
        <fullName evidence="4">AAA family ATPase</fullName>
    </recommendedName>
</protein>
<dbReference type="EMBL" id="JBFRUW010000029">
    <property type="protein sequence ID" value="MFA0568593.1"/>
    <property type="molecule type" value="Genomic_DNA"/>
</dbReference>
<comment type="caution">
    <text evidence="2">The sequence shown here is derived from an EMBL/GenBank/DDBJ whole genome shotgun (WGS) entry which is preliminary data.</text>
</comment>
<dbReference type="Proteomes" id="UP001570417">
    <property type="component" value="Unassembled WGS sequence"/>
</dbReference>
<dbReference type="RefSeq" id="WP_372266013.1">
    <property type="nucleotide sequence ID" value="NZ_JBFRUW010000029.1"/>
</dbReference>